<evidence type="ECO:0000256" key="1">
    <source>
        <dbReference type="SAM" id="MobiDB-lite"/>
    </source>
</evidence>
<feature type="transmembrane region" description="Helical" evidence="2">
    <location>
        <begin position="32"/>
        <end position="59"/>
    </location>
</feature>
<gene>
    <name evidence="3" type="ORF">BDY17DRAFT_11674</name>
</gene>
<evidence type="ECO:0000256" key="2">
    <source>
        <dbReference type="SAM" id="Phobius"/>
    </source>
</evidence>
<evidence type="ECO:0000313" key="3">
    <source>
        <dbReference type="EMBL" id="KAF2487449.1"/>
    </source>
</evidence>
<keyword evidence="2" id="KW-0812">Transmembrane</keyword>
<evidence type="ECO:0000313" key="4">
    <source>
        <dbReference type="Proteomes" id="UP000799767"/>
    </source>
</evidence>
<feature type="transmembrane region" description="Helical" evidence="2">
    <location>
        <begin position="79"/>
        <end position="97"/>
    </location>
</feature>
<feature type="region of interest" description="Disordered" evidence="1">
    <location>
        <begin position="223"/>
        <end position="261"/>
    </location>
</feature>
<dbReference type="GeneID" id="54470263"/>
<sequence>MALFQRRLVSRSATPRHVTHPILYQRPYSIPVAIALFSVVAWNTVMVGLCIAAACITVFPDSQDDESGPLAQYQAPDVLFWIAIPIVVWLVSLVDLHQRWRRALSPLHIVISSSFGLLLWIVAVGLWFPCTWTAAEYYTVTDVGYCPLNNGDYANGGEPFLVPFIAIGAVVCYCAYFILGIITLRPRRALWPESEEYDVEQRKRYKITSSVYTNDYTVSESLPSTLAGDRTSGTEAPATRPPSYVIKGTPHRAHSHSSDQKNRLSGAEGCCDCQCHHHTNSTI</sequence>
<dbReference type="RefSeq" id="XP_033594018.1">
    <property type="nucleotide sequence ID" value="XM_033729261.1"/>
</dbReference>
<feature type="transmembrane region" description="Helical" evidence="2">
    <location>
        <begin position="109"/>
        <end position="128"/>
    </location>
</feature>
<feature type="transmembrane region" description="Helical" evidence="2">
    <location>
        <begin position="160"/>
        <end position="184"/>
    </location>
</feature>
<dbReference type="EMBL" id="MU001631">
    <property type="protein sequence ID" value="KAF2487449.1"/>
    <property type="molecule type" value="Genomic_DNA"/>
</dbReference>
<keyword evidence="2" id="KW-1133">Transmembrane helix</keyword>
<dbReference type="Proteomes" id="UP000799767">
    <property type="component" value="Unassembled WGS sequence"/>
</dbReference>
<name>A0A6A6Q5Y4_9PEZI</name>
<organism evidence="3 4">
    <name type="scientific">Neohortaea acidophila</name>
    <dbReference type="NCBI Taxonomy" id="245834"/>
    <lineage>
        <taxon>Eukaryota</taxon>
        <taxon>Fungi</taxon>
        <taxon>Dikarya</taxon>
        <taxon>Ascomycota</taxon>
        <taxon>Pezizomycotina</taxon>
        <taxon>Dothideomycetes</taxon>
        <taxon>Dothideomycetidae</taxon>
        <taxon>Mycosphaerellales</taxon>
        <taxon>Teratosphaeriaceae</taxon>
        <taxon>Neohortaea</taxon>
    </lineage>
</organism>
<keyword evidence="2" id="KW-0472">Membrane</keyword>
<accession>A0A6A6Q5Y4</accession>
<proteinExistence type="predicted"/>
<protein>
    <submittedName>
        <fullName evidence="3">Uncharacterized protein</fullName>
    </submittedName>
</protein>
<dbReference type="OrthoDB" id="3823271at2759"/>
<dbReference type="AlphaFoldDB" id="A0A6A6Q5Y4"/>
<reference evidence="3" key="1">
    <citation type="journal article" date="2020" name="Stud. Mycol.">
        <title>101 Dothideomycetes genomes: a test case for predicting lifestyles and emergence of pathogens.</title>
        <authorList>
            <person name="Haridas S."/>
            <person name="Albert R."/>
            <person name="Binder M."/>
            <person name="Bloem J."/>
            <person name="Labutti K."/>
            <person name="Salamov A."/>
            <person name="Andreopoulos B."/>
            <person name="Baker S."/>
            <person name="Barry K."/>
            <person name="Bills G."/>
            <person name="Bluhm B."/>
            <person name="Cannon C."/>
            <person name="Castanera R."/>
            <person name="Culley D."/>
            <person name="Daum C."/>
            <person name="Ezra D."/>
            <person name="Gonzalez J."/>
            <person name="Henrissat B."/>
            <person name="Kuo A."/>
            <person name="Liang C."/>
            <person name="Lipzen A."/>
            <person name="Lutzoni F."/>
            <person name="Magnuson J."/>
            <person name="Mondo S."/>
            <person name="Nolan M."/>
            <person name="Ohm R."/>
            <person name="Pangilinan J."/>
            <person name="Park H.-J."/>
            <person name="Ramirez L."/>
            <person name="Alfaro M."/>
            <person name="Sun H."/>
            <person name="Tritt A."/>
            <person name="Yoshinaga Y."/>
            <person name="Zwiers L.-H."/>
            <person name="Turgeon B."/>
            <person name="Goodwin S."/>
            <person name="Spatafora J."/>
            <person name="Crous P."/>
            <person name="Grigoriev I."/>
        </authorList>
    </citation>
    <scope>NUCLEOTIDE SEQUENCE</scope>
    <source>
        <strain evidence="3">CBS 113389</strain>
    </source>
</reference>
<keyword evidence="4" id="KW-1185">Reference proteome</keyword>